<evidence type="ECO:0000313" key="9">
    <source>
        <dbReference type="Proteomes" id="UP000007148"/>
    </source>
</evidence>
<dbReference type="OrthoDB" id="28755at2759"/>
<evidence type="ECO:0000256" key="3">
    <source>
        <dbReference type="ARBA" id="ARBA00022692"/>
    </source>
</evidence>
<feature type="region of interest" description="Disordered" evidence="6">
    <location>
        <begin position="445"/>
        <end position="521"/>
    </location>
</feature>
<feature type="transmembrane region" description="Helical" evidence="7">
    <location>
        <begin position="186"/>
        <end position="206"/>
    </location>
</feature>
<dbReference type="SUPFAM" id="SSF103473">
    <property type="entry name" value="MFS general substrate transporter"/>
    <property type="match status" value="1"/>
</dbReference>
<evidence type="ECO:0000256" key="2">
    <source>
        <dbReference type="ARBA" id="ARBA00022448"/>
    </source>
</evidence>
<keyword evidence="2" id="KW-0813">Transport</keyword>
<feature type="compositionally biased region" description="Gly residues" evidence="6">
    <location>
        <begin position="448"/>
        <end position="458"/>
    </location>
</feature>
<dbReference type="FunCoup" id="G4TTJ1">
    <property type="interactions" value="54"/>
</dbReference>
<gene>
    <name evidence="8" type="ORF">PIIN_08586</name>
</gene>
<dbReference type="Proteomes" id="UP000007148">
    <property type="component" value="Unassembled WGS sequence"/>
</dbReference>
<feature type="transmembrane region" description="Helical" evidence="7">
    <location>
        <begin position="586"/>
        <end position="613"/>
    </location>
</feature>
<organism evidence="8 9">
    <name type="scientific">Serendipita indica (strain DSM 11827)</name>
    <name type="common">Root endophyte fungus</name>
    <name type="synonym">Piriformospora indica</name>
    <dbReference type="NCBI Taxonomy" id="1109443"/>
    <lineage>
        <taxon>Eukaryota</taxon>
        <taxon>Fungi</taxon>
        <taxon>Dikarya</taxon>
        <taxon>Basidiomycota</taxon>
        <taxon>Agaricomycotina</taxon>
        <taxon>Agaricomycetes</taxon>
        <taxon>Sebacinales</taxon>
        <taxon>Serendipitaceae</taxon>
        <taxon>Serendipita</taxon>
    </lineage>
</organism>
<dbReference type="HOGENOM" id="CLU_018303_0_0_1"/>
<feature type="transmembrane region" description="Helical" evidence="7">
    <location>
        <begin position="146"/>
        <end position="166"/>
    </location>
</feature>
<feature type="transmembrane region" description="Helical" evidence="7">
    <location>
        <begin position="414"/>
        <end position="438"/>
    </location>
</feature>
<protein>
    <recommendedName>
        <fullName evidence="10">General alpha-glucoside permease</fullName>
    </recommendedName>
</protein>
<feature type="compositionally biased region" description="Basic and acidic residues" evidence="6">
    <location>
        <begin position="10"/>
        <end position="23"/>
    </location>
</feature>
<evidence type="ECO:0000256" key="7">
    <source>
        <dbReference type="SAM" id="Phobius"/>
    </source>
</evidence>
<dbReference type="InParanoid" id="G4TTJ1"/>
<feature type="transmembrane region" description="Helical" evidence="7">
    <location>
        <begin position="706"/>
        <end position="726"/>
    </location>
</feature>
<reference evidence="8 9" key="1">
    <citation type="journal article" date="2011" name="PLoS Pathog.">
        <title>Endophytic Life Strategies Decoded by Genome and Transcriptome Analyses of the Mutualistic Root Symbiont Piriformospora indica.</title>
        <authorList>
            <person name="Zuccaro A."/>
            <person name="Lahrmann U."/>
            <person name="Guldener U."/>
            <person name="Langen G."/>
            <person name="Pfiffi S."/>
            <person name="Biedenkopf D."/>
            <person name="Wong P."/>
            <person name="Samans B."/>
            <person name="Grimm C."/>
            <person name="Basiewicz M."/>
            <person name="Murat C."/>
            <person name="Martin F."/>
            <person name="Kogel K.H."/>
        </authorList>
    </citation>
    <scope>NUCLEOTIDE SEQUENCE [LARGE SCALE GENOMIC DNA]</scope>
    <source>
        <strain evidence="8 9">DSM 11827</strain>
    </source>
</reference>
<sequence length="735" mass="79000">MVGFGGVTTSHDDDEHNEHESRRWRGRKGVRGPSWLRMPLLTIGLLGTQIVWSTEMGYASPYLLSLGLSKSWMSMVFVAGPLSGLFVQPLIGVLADHSTSKWGRRRPYMISGSILCAISMLLLGFTKNVVGWILSPDSPAFKGVTIALAVLAIYCIDFTINAVQAVDRALLVDTLPMDLQERGQAWAGRMLSVGSVVGFWVGNRSLTTIFPYLGHTQLQVLCVLTSGLLLVAHFITAISVRERVLLPEGMHQDTTTTTEDGGRPGWRTFAVKHQQKKVGVFSAFKDIWINVKILPPNIRKICMIQFFSWIGWFPVLFFSTVYVGEVYTLQNGTGENKEATAEAATLVGAGALLDSSLLSLGTLILLPAIVGYFKKRSPRRIGFYLGLAEIWIFSLLLFALCMGATLFTSDSVDGSVAVIALTGFCFAVSMWVPFSLLAEQISSDGKASRGGGGAGEGGEYQAIPHDGDESIPMHQQDTRLQDDETPRSGGLVFDAGEESAAVTGGGRQDADERTLVDGDGEERARLLERARRDDLEEEQRLIKDLERTEYATDTPFPDGSAAGGSGGVSQRVAAVAKESIHEKAGIILGIHNVAIVVPQFLVTALSSIIFALYEPVSGVQPGAGHAGAGVGAPAAVAVASPTSDDSLFADMDIGFDEKNSRLLARAITRLSSSLVKRTPTHLLPGLIKRLPGSPEDDSANPAGLALIFRIGGACSLIAAVLCWRLAKSLRRQKGR</sequence>
<dbReference type="GO" id="GO:0008506">
    <property type="term" value="F:sucrose:proton symporter activity"/>
    <property type="evidence" value="ECO:0007669"/>
    <property type="project" value="TreeGrafter"/>
</dbReference>
<keyword evidence="9" id="KW-1185">Reference proteome</keyword>
<feature type="transmembrane region" description="Helical" evidence="7">
    <location>
        <begin position="107"/>
        <end position="126"/>
    </location>
</feature>
<dbReference type="AlphaFoldDB" id="G4TTJ1"/>
<dbReference type="OMA" id="WVAEIYD"/>
<feature type="transmembrane region" description="Helical" evidence="7">
    <location>
        <begin position="301"/>
        <end position="323"/>
    </location>
</feature>
<feature type="transmembrane region" description="Helical" evidence="7">
    <location>
        <begin position="218"/>
        <end position="240"/>
    </location>
</feature>
<dbReference type="eggNOG" id="KOG0637">
    <property type="taxonomic scope" value="Eukaryota"/>
</dbReference>
<name>G4TTJ1_SERID</name>
<dbReference type="PANTHER" id="PTHR19432:SF91">
    <property type="entry name" value="GENERAL ALPHA-GLUCOSIDE PERMEASE"/>
    <property type="match status" value="1"/>
</dbReference>
<feature type="transmembrane region" description="Helical" evidence="7">
    <location>
        <begin position="35"/>
        <end position="52"/>
    </location>
</feature>
<feature type="region of interest" description="Disordered" evidence="6">
    <location>
        <begin position="1"/>
        <end position="25"/>
    </location>
</feature>
<evidence type="ECO:0000256" key="6">
    <source>
        <dbReference type="SAM" id="MobiDB-lite"/>
    </source>
</evidence>
<keyword evidence="3 7" id="KW-0812">Transmembrane</keyword>
<feature type="transmembrane region" description="Helical" evidence="7">
    <location>
        <begin position="72"/>
        <end position="95"/>
    </location>
</feature>
<dbReference type="Pfam" id="PF13347">
    <property type="entry name" value="MFS_2"/>
    <property type="match status" value="1"/>
</dbReference>
<keyword evidence="5 7" id="KW-0472">Membrane</keyword>
<keyword evidence="4 7" id="KW-1133">Transmembrane helix</keyword>
<dbReference type="GO" id="GO:0005886">
    <property type="term" value="C:plasma membrane"/>
    <property type="evidence" value="ECO:0007669"/>
    <property type="project" value="TreeGrafter"/>
</dbReference>
<accession>G4TTJ1</accession>
<dbReference type="InterPro" id="IPR036259">
    <property type="entry name" value="MFS_trans_sf"/>
</dbReference>
<evidence type="ECO:0000256" key="5">
    <source>
        <dbReference type="ARBA" id="ARBA00023136"/>
    </source>
</evidence>
<evidence type="ECO:0000256" key="1">
    <source>
        <dbReference type="ARBA" id="ARBA00004141"/>
    </source>
</evidence>
<evidence type="ECO:0000313" key="8">
    <source>
        <dbReference type="EMBL" id="CCA74634.1"/>
    </source>
</evidence>
<feature type="compositionally biased region" description="Basic and acidic residues" evidence="6">
    <location>
        <begin position="476"/>
        <end position="486"/>
    </location>
</feature>
<comment type="subcellular location">
    <subcellularLocation>
        <location evidence="1">Membrane</location>
        <topology evidence="1">Multi-pass membrane protein</topology>
    </subcellularLocation>
</comment>
<evidence type="ECO:0000256" key="4">
    <source>
        <dbReference type="ARBA" id="ARBA00022989"/>
    </source>
</evidence>
<feature type="transmembrane region" description="Helical" evidence="7">
    <location>
        <begin position="381"/>
        <end position="408"/>
    </location>
</feature>
<dbReference type="Gene3D" id="1.20.1250.20">
    <property type="entry name" value="MFS general substrate transporter like domains"/>
    <property type="match status" value="1"/>
</dbReference>
<dbReference type="PANTHER" id="PTHR19432">
    <property type="entry name" value="SUGAR TRANSPORTER"/>
    <property type="match status" value="1"/>
</dbReference>
<proteinExistence type="predicted"/>
<feature type="compositionally biased region" description="Basic and acidic residues" evidence="6">
    <location>
        <begin position="508"/>
        <end position="521"/>
    </location>
</feature>
<comment type="caution">
    <text evidence="8">The sequence shown here is derived from an EMBL/GenBank/DDBJ whole genome shotgun (WGS) entry which is preliminary data.</text>
</comment>
<feature type="transmembrane region" description="Helical" evidence="7">
    <location>
        <begin position="343"/>
        <end position="369"/>
    </location>
</feature>
<evidence type="ECO:0008006" key="10">
    <source>
        <dbReference type="Google" id="ProtNLM"/>
    </source>
</evidence>
<dbReference type="EMBL" id="CAFZ01000337">
    <property type="protein sequence ID" value="CCA74634.1"/>
    <property type="molecule type" value="Genomic_DNA"/>
</dbReference>